<dbReference type="Pfam" id="PF07508">
    <property type="entry name" value="Recombinase"/>
    <property type="match status" value="1"/>
</dbReference>
<dbReference type="PROSITE" id="PS51737">
    <property type="entry name" value="RECOMBINASE_DNA_BIND"/>
    <property type="match status" value="1"/>
</dbReference>
<dbReference type="InterPro" id="IPR006119">
    <property type="entry name" value="Resolv_N"/>
</dbReference>
<dbReference type="GO" id="GO:0000150">
    <property type="term" value="F:DNA strand exchange activity"/>
    <property type="evidence" value="ECO:0007669"/>
    <property type="project" value="InterPro"/>
</dbReference>
<dbReference type="EMBL" id="CP033905">
    <property type="protein sequence ID" value="AZR07237.1"/>
    <property type="molecule type" value="Genomic_DNA"/>
</dbReference>
<dbReference type="GeneID" id="97532376"/>
<organism evidence="3 4">
    <name type="scientific">Trueperella pyogenes</name>
    <dbReference type="NCBI Taxonomy" id="1661"/>
    <lineage>
        <taxon>Bacteria</taxon>
        <taxon>Bacillati</taxon>
        <taxon>Actinomycetota</taxon>
        <taxon>Actinomycetes</taxon>
        <taxon>Actinomycetales</taxon>
        <taxon>Actinomycetaceae</taxon>
        <taxon>Trueperella</taxon>
    </lineage>
</organism>
<dbReference type="AlphaFoldDB" id="A0A3S9QMS8"/>
<feature type="domain" description="Resolvase/invertase-type recombinase catalytic" evidence="1">
    <location>
        <begin position="19"/>
        <end position="166"/>
    </location>
</feature>
<dbReference type="InterPro" id="IPR038109">
    <property type="entry name" value="DNA_bind_recomb_sf"/>
</dbReference>
<dbReference type="PROSITE" id="PS51736">
    <property type="entry name" value="RECOMBINASES_3"/>
    <property type="match status" value="1"/>
</dbReference>
<dbReference type="SUPFAM" id="SSF53041">
    <property type="entry name" value="Resolvase-like"/>
    <property type="match status" value="1"/>
</dbReference>
<dbReference type="OrthoDB" id="3243391at2"/>
<dbReference type="GO" id="GO:0003677">
    <property type="term" value="F:DNA binding"/>
    <property type="evidence" value="ECO:0007669"/>
    <property type="project" value="InterPro"/>
</dbReference>
<evidence type="ECO:0000313" key="3">
    <source>
        <dbReference type="EMBL" id="AZR07237.1"/>
    </source>
</evidence>
<sequence>MSPDFKTITPRRTPTSRIRVAAYCRVSTMSETQAGSLAAQVSAYSKLIHANPAWQFAGIYTDQGISGTTSNRPGFADMMDHARAGDFQILLVKSISRLARNTVDLLSCVRELATLGVAVRFERENIDTSSAEGELMLTLLASFTQEESRSLSQNVKWAIRNRYKTGVTNSHRIYGYTWVGGSLHINDDEAQVVRRVFDEYLAGVSPEAIADRLNAEGLRARGGGNFLGSVIRTWLENPRYVGNEMLQATYTDGPGGKLVVNDGALPKYWVEGANPPIIDEATWRRVQDELARRRQSGGRALTPSGGTCALTHRVVCSQCGRRFHRRTKTRKHISYKYWWCETATRGQGNPCRAPQIREAQLKSAITTHLGLGEWDDQQVIERLEQVTVYPSGKVTVTKRGAHTAEPVMAGKE</sequence>
<dbReference type="Gene3D" id="3.40.50.1390">
    <property type="entry name" value="Resolvase, N-terminal catalytic domain"/>
    <property type="match status" value="1"/>
</dbReference>
<evidence type="ECO:0000259" key="1">
    <source>
        <dbReference type="PROSITE" id="PS51736"/>
    </source>
</evidence>
<dbReference type="InterPro" id="IPR025827">
    <property type="entry name" value="Zn_ribbon_recom_dom"/>
</dbReference>
<evidence type="ECO:0000259" key="2">
    <source>
        <dbReference type="PROSITE" id="PS51737"/>
    </source>
</evidence>
<proteinExistence type="predicted"/>
<dbReference type="PANTHER" id="PTHR30461:SF23">
    <property type="entry name" value="DNA RECOMBINASE-RELATED"/>
    <property type="match status" value="1"/>
</dbReference>
<dbReference type="CDD" id="cd00338">
    <property type="entry name" value="Ser_Recombinase"/>
    <property type="match status" value="1"/>
</dbReference>
<dbReference type="InterPro" id="IPR050639">
    <property type="entry name" value="SSR_resolvase"/>
</dbReference>
<dbReference type="InterPro" id="IPR036162">
    <property type="entry name" value="Resolvase-like_N_sf"/>
</dbReference>
<dbReference type="Proteomes" id="UP000275951">
    <property type="component" value="Chromosome"/>
</dbReference>
<protein>
    <submittedName>
        <fullName evidence="3">Recombinase family protein</fullName>
    </submittedName>
</protein>
<name>A0A3S9QMS8_9ACTO</name>
<reference evidence="3 4" key="1">
    <citation type="submission" date="2018-11" db="EMBL/GenBank/DDBJ databases">
        <title>Multidrug-resistant genes are associated with an 42-kb island TGI1 carrying a complex class 1 integron in a Trueperella pyogenes.</title>
        <authorList>
            <person name="Dong W."/>
        </authorList>
    </citation>
    <scope>NUCLEOTIDE SEQUENCE [LARGE SCALE GENOMIC DNA]</scope>
    <source>
        <strain evidence="3 4">TP4</strain>
    </source>
</reference>
<dbReference type="Gene3D" id="3.90.1750.20">
    <property type="entry name" value="Putative Large Serine Recombinase, Chain B, Domain 2"/>
    <property type="match status" value="1"/>
</dbReference>
<dbReference type="Pfam" id="PF13408">
    <property type="entry name" value="Zn_ribbon_recom"/>
    <property type="match status" value="1"/>
</dbReference>
<gene>
    <name evidence="3" type="ORF">EBQ10_07990</name>
</gene>
<dbReference type="Pfam" id="PF00239">
    <property type="entry name" value="Resolvase"/>
    <property type="match status" value="1"/>
</dbReference>
<dbReference type="RefSeq" id="WP_080999253.1">
    <property type="nucleotide sequence ID" value="NZ_CP012649.1"/>
</dbReference>
<dbReference type="PANTHER" id="PTHR30461">
    <property type="entry name" value="DNA-INVERTASE FROM LAMBDOID PROPHAGE"/>
    <property type="match status" value="1"/>
</dbReference>
<dbReference type="SMART" id="SM00857">
    <property type="entry name" value="Resolvase"/>
    <property type="match status" value="1"/>
</dbReference>
<accession>A0A3S9QMS8</accession>
<feature type="domain" description="Recombinase" evidence="2">
    <location>
        <begin position="173"/>
        <end position="296"/>
    </location>
</feature>
<evidence type="ECO:0000313" key="4">
    <source>
        <dbReference type="Proteomes" id="UP000275951"/>
    </source>
</evidence>
<dbReference type="InterPro" id="IPR011109">
    <property type="entry name" value="DNA_bind_recombinase_dom"/>
</dbReference>